<evidence type="ECO:0000256" key="7">
    <source>
        <dbReference type="ARBA" id="ARBA00023157"/>
    </source>
</evidence>
<evidence type="ECO:0000256" key="3">
    <source>
        <dbReference type="ARBA" id="ARBA00013017"/>
    </source>
</evidence>
<evidence type="ECO:0000256" key="4">
    <source>
        <dbReference type="ARBA" id="ARBA00022559"/>
    </source>
</evidence>
<evidence type="ECO:0000256" key="6">
    <source>
        <dbReference type="ARBA" id="ARBA00023002"/>
    </source>
</evidence>
<keyword evidence="16" id="KW-1185">Reference proteome</keyword>
<dbReference type="PANTHER" id="PTHR42801">
    <property type="entry name" value="THIOREDOXIN-DEPENDENT PEROXIDE REDUCTASE"/>
    <property type="match status" value="1"/>
</dbReference>
<gene>
    <name evidence="15" type="ORF">IEN85_21450</name>
</gene>
<dbReference type="CDD" id="cd03017">
    <property type="entry name" value="PRX_BCP"/>
    <property type="match status" value="1"/>
</dbReference>
<dbReference type="RefSeq" id="WP_191619146.1">
    <property type="nucleotide sequence ID" value="NZ_JACYFG010000051.1"/>
</dbReference>
<dbReference type="Proteomes" id="UP000622317">
    <property type="component" value="Unassembled WGS sequence"/>
</dbReference>
<dbReference type="GO" id="GO:0008379">
    <property type="term" value="F:thioredoxin peroxidase activity"/>
    <property type="evidence" value="ECO:0007669"/>
    <property type="project" value="TreeGrafter"/>
</dbReference>
<evidence type="ECO:0000259" key="14">
    <source>
        <dbReference type="PROSITE" id="PS51352"/>
    </source>
</evidence>
<name>A0A927FC10_9BACT</name>
<sequence length="148" mass="16349">MSLNVGDEAPDFCLESTGGGTVSLEELKGRPFVLYFYPKDFTSVCTKQACSFRDQFSHLRGLDVSVFGVSRDNLDTHVRFKKEHGLNFELLADADGEVTRAYKARLPFVGIPKRVTYLIGADQKIAAVHDELLGSDSHVTAVLRALQP</sequence>
<dbReference type="Gene3D" id="3.40.30.10">
    <property type="entry name" value="Glutaredoxin"/>
    <property type="match status" value="1"/>
</dbReference>
<comment type="catalytic activity">
    <reaction evidence="12">
        <text>a hydroperoxide + [thioredoxin]-dithiol = an alcohol + [thioredoxin]-disulfide + H2O</text>
        <dbReference type="Rhea" id="RHEA:62620"/>
        <dbReference type="Rhea" id="RHEA-COMP:10698"/>
        <dbReference type="Rhea" id="RHEA-COMP:10700"/>
        <dbReference type="ChEBI" id="CHEBI:15377"/>
        <dbReference type="ChEBI" id="CHEBI:29950"/>
        <dbReference type="ChEBI" id="CHEBI:30879"/>
        <dbReference type="ChEBI" id="CHEBI:35924"/>
        <dbReference type="ChEBI" id="CHEBI:50058"/>
        <dbReference type="EC" id="1.11.1.24"/>
    </reaction>
</comment>
<dbReference type="EC" id="1.11.1.24" evidence="3"/>
<evidence type="ECO:0000256" key="8">
    <source>
        <dbReference type="ARBA" id="ARBA00023284"/>
    </source>
</evidence>
<dbReference type="PANTHER" id="PTHR42801:SF4">
    <property type="entry name" value="AHPC_TSA FAMILY PROTEIN"/>
    <property type="match status" value="1"/>
</dbReference>
<dbReference type="PROSITE" id="PS51352">
    <property type="entry name" value="THIOREDOXIN_2"/>
    <property type="match status" value="1"/>
</dbReference>
<accession>A0A927FC10</accession>
<evidence type="ECO:0000256" key="13">
    <source>
        <dbReference type="PIRSR" id="PIRSR000239-1"/>
    </source>
</evidence>
<comment type="function">
    <text evidence="1">Thiol-specific peroxidase that catalyzes the reduction of hydrogen peroxide and organic hydroperoxides to water and alcohols, respectively. Plays a role in cell protection against oxidative stress by detoxifying peroxides and as sensor of hydrogen peroxide-mediated signaling events.</text>
</comment>
<dbReference type="InterPro" id="IPR013766">
    <property type="entry name" value="Thioredoxin_domain"/>
</dbReference>
<dbReference type="InterPro" id="IPR050924">
    <property type="entry name" value="Peroxiredoxin_BCP/PrxQ"/>
</dbReference>
<keyword evidence="6" id="KW-0560">Oxidoreductase</keyword>
<keyword evidence="8" id="KW-0676">Redox-active center</keyword>
<evidence type="ECO:0000256" key="10">
    <source>
        <dbReference type="ARBA" id="ARBA00038489"/>
    </source>
</evidence>
<dbReference type="SUPFAM" id="SSF52833">
    <property type="entry name" value="Thioredoxin-like"/>
    <property type="match status" value="1"/>
</dbReference>
<dbReference type="GO" id="GO:0034599">
    <property type="term" value="P:cellular response to oxidative stress"/>
    <property type="evidence" value="ECO:0007669"/>
    <property type="project" value="TreeGrafter"/>
</dbReference>
<dbReference type="InterPro" id="IPR036249">
    <property type="entry name" value="Thioredoxin-like_sf"/>
</dbReference>
<organism evidence="15 16">
    <name type="scientific">Pelagicoccus enzymogenes</name>
    <dbReference type="NCBI Taxonomy" id="2773457"/>
    <lineage>
        <taxon>Bacteria</taxon>
        <taxon>Pseudomonadati</taxon>
        <taxon>Verrucomicrobiota</taxon>
        <taxon>Opitutia</taxon>
        <taxon>Puniceicoccales</taxon>
        <taxon>Pelagicoccaceae</taxon>
        <taxon>Pelagicoccus</taxon>
    </lineage>
</organism>
<dbReference type="PIRSF" id="PIRSF000239">
    <property type="entry name" value="AHPC"/>
    <property type="match status" value="1"/>
</dbReference>
<dbReference type="AlphaFoldDB" id="A0A927FC10"/>
<comment type="caution">
    <text evidence="15">The sequence shown here is derived from an EMBL/GenBank/DDBJ whole genome shotgun (WGS) entry which is preliminary data.</text>
</comment>
<dbReference type="FunFam" id="3.40.30.10:FF:000007">
    <property type="entry name" value="Thioredoxin-dependent thiol peroxidase"/>
    <property type="match status" value="1"/>
</dbReference>
<comment type="similarity">
    <text evidence="10">Belongs to the peroxiredoxin family. BCP/PrxQ subfamily.</text>
</comment>
<dbReference type="InterPro" id="IPR024706">
    <property type="entry name" value="Peroxiredoxin_AhpC-typ"/>
</dbReference>
<evidence type="ECO:0000256" key="12">
    <source>
        <dbReference type="ARBA" id="ARBA00049091"/>
    </source>
</evidence>
<protein>
    <recommendedName>
        <fullName evidence="3">thioredoxin-dependent peroxiredoxin</fullName>
        <ecNumber evidence="3">1.11.1.24</ecNumber>
    </recommendedName>
    <alternativeName>
        <fullName evidence="9">Thioredoxin peroxidase</fullName>
    </alternativeName>
    <alternativeName>
        <fullName evidence="11">Thioredoxin-dependent peroxiredoxin Bcp</fullName>
    </alternativeName>
</protein>
<evidence type="ECO:0000256" key="2">
    <source>
        <dbReference type="ARBA" id="ARBA00011245"/>
    </source>
</evidence>
<dbReference type="Pfam" id="PF00578">
    <property type="entry name" value="AhpC-TSA"/>
    <property type="match status" value="1"/>
</dbReference>
<evidence type="ECO:0000313" key="16">
    <source>
        <dbReference type="Proteomes" id="UP000622317"/>
    </source>
</evidence>
<evidence type="ECO:0000313" key="15">
    <source>
        <dbReference type="EMBL" id="MBD5782079.1"/>
    </source>
</evidence>
<dbReference type="GO" id="GO:0045454">
    <property type="term" value="P:cell redox homeostasis"/>
    <property type="evidence" value="ECO:0007669"/>
    <property type="project" value="TreeGrafter"/>
</dbReference>
<keyword evidence="7" id="KW-1015">Disulfide bond</keyword>
<reference evidence="15" key="1">
    <citation type="submission" date="2020-09" db="EMBL/GenBank/DDBJ databases">
        <title>Pelagicoccus enzymogenes sp. nov. with an EPS production, isolated from marine sediment.</title>
        <authorList>
            <person name="Feng X."/>
        </authorList>
    </citation>
    <scope>NUCLEOTIDE SEQUENCE</scope>
    <source>
        <strain evidence="15">NFK12</strain>
    </source>
</reference>
<feature type="domain" description="Thioredoxin" evidence="14">
    <location>
        <begin position="3"/>
        <end position="148"/>
    </location>
</feature>
<dbReference type="InterPro" id="IPR000866">
    <property type="entry name" value="AhpC/TSA"/>
</dbReference>
<evidence type="ECO:0000256" key="1">
    <source>
        <dbReference type="ARBA" id="ARBA00003330"/>
    </source>
</evidence>
<evidence type="ECO:0000256" key="11">
    <source>
        <dbReference type="ARBA" id="ARBA00042639"/>
    </source>
</evidence>
<evidence type="ECO:0000256" key="5">
    <source>
        <dbReference type="ARBA" id="ARBA00022862"/>
    </source>
</evidence>
<dbReference type="GO" id="GO:0005737">
    <property type="term" value="C:cytoplasm"/>
    <property type="evidence" value="ECO:0007669"/>
    <property type="project" value="TreeGrafter"/>
</dbReference>
<evidence type="ECO:0000256" key="9">
    <source>
        <dbReference type="ARBA" id="ARBA00032824"/>
    </source>
</evidence>
<feature type="active site" description="Cysteine sulfenic acid (-SOH) intermediate; for peroxidase activity" evidence="13">
    <location>
        <position position="45"/>
    </location>
</feature>
<proteinExistence type="inferred from homology"/>
<comment type="subunit">
    <text evidence="2">Monomer.</text>
</comment>
<keyword evidence="5" id="KW-0049">Antioxidant</keyword>
<dbReference type="EMBL" id="JACYFG010000051">
    <property type="protein sequence ID" value="MBD5782079.1"/>
    <property type="molecule type" value="Genomic_DNA"/>
</dbReference>
<keyword evidence="4" id="KW-0575">Peroxidase</keyword>